<dbReference type="EMBL" id="JAKZFC010000004">
    <property type="protein sequence ID" value="MCH7322566.1"/>
    <property type="molecule type" value="Genomic_DNA"/>
</dbReference>
<dbReference type="PANTHER" id="PTHR43133:SF60">
    <property type="entry name" value="RNA POLYMERASE SIGMA FACTOR SIGV"/>
    <property type="match status" value="1"/>
</dbReference>
<dbReference type="SUPFAM" id="SSF88946">
    <property type="entry name" value="Sigma2 domain of RNA polymerase sigma factors"/>
    <property type="match status" value="1"/>
</dbReference>
<dbReference type="NCBIfam" id="TIGR02937">
    <property type="entry name" value="sigma70-ECF"/>
    <property type="match status" value="1"/>
</dbReference>
<gene>
    <name evidence="7" type="ORF">LZ480_11745</name>
</gene>
<proteinExistence type="inferred from homology"/>
<evidence type="ECO:0000313" key="8">
    <source>
        <dbReference type="Proteomes" id="UP001316087"/>
    </source>
</evidence>
<sequence>MNEQQLDLLMKQHSAQLLRIAYYYTKNLHTAEDIVQDVFIKFYHLRQPIDPTITERYLIKMTVNKAKDYLKSWHYQRLVFQEKWLSLKTSQQDALIVRDEEQLISDAVLNLPMKEREIVAYYYLEGLTLKAISELLQINENTLKSRLVKARKLLRVQLQEVEWEVLKDDTL</sequence>
<name>A0ABS9UE11_9BACL</name>
<evidence type="ECO:0000256" key="4">
    <source>
        <dbReference type="ARBA" id="ARBA00023163"/>
    </source>
</evidence>
<keyword evidence="3" id="KW-0731">Sigma factor</keyword>
<organism evidence="7 8">
    <name type="scientific">Solibacillus palustris</name>
    <dbReference type="NCBI Taxonomy" id="2908203"/>
    <lineage>
        <taxon>Bacteria</taxon>
        <taxon>Bacillati</taxon>
        <taxon>Bacillota</taxon>
        <taxon>Bacilli</taxon>
        <taxon>Bacillales</taxon>
        <taxon>Caryophanaceae</taxon>
        <taxon>Solibacillus</taxon>
    </lineage>
</organism>
<feature type="domain" description="RNA polymerase sigma-70 region 2" evidence="5">
    <location>
        <begin position="9"/>
        <end position="72"/>
    </location>
</feature>
<dbReference type="InterPro" id="IPR014284">
    <property type="entry name" value="RNA_pol_sigma-70_dom"/>
</dbReference>
<keyword evidence="4" id="KW-0804">Transcription</keyword>
<dbReference type="Pfam" id="PF04542">
    <property type="entry name" value="Sigma70_r2"/>
    <property type="match status" value="1"/>
</dbReference>
<dbReference type="Pfam" id="PF08281">
    <property type="entry name" value="Sigma70_r4_2"/>
    <property type="match status" value="1"/>
</dbReference>
<feature type="domain" description="RNA polymerase sigma factor 70 region 4 type 2" evidence="6">
    <location>
        <begin position="103"/>
        <end position="154"/>
    </location>
</feature>
<evidence type="ECO:0000256" key="2">
    <source>
        <dbReference type="ARBA" id="ARBA00023015"/>
    </source>
</evidence>
<protein>
    <submittedName>
        <fullName evidence="7">Sigma-70 family RNA polymerase sigma factor</fullName>
    </submittedName>
</protein>
<dbReference type="Gene3D" id="1.10.10.10">
    <property type="entry name" value="Winged helix-like DNA-binding domain superfamily/Winged helix DNA-binding domain"/>
    <property type="match status" value="1"/>
</dbReference>
<reference evidence="7 8" key="1">
    <citation type="submission" date="2022-03" db="EMBL/GenBank/DDBJ databases">
        <authorList>
            <person name="Jo J.-H."/>
            <person name="Im W.-T."/>
        </authorList>
    </citation>
    <scope>NUCLEOTIDE SEQUENCE [LARGE SCALE GENOMIC DNA]</scope>
    <source>
        <strain evidence="7 8">MA9</strain>
    </source>
</reference>
<accession>A0ABS9UE11</accession>
<evidence type="ECO:0000313" key="7">
    <source>
        <dbReference type="EMBL" id="MCH7322566.1"/>
    </source>
</evidence>
<dbReference type="Proteomes" id="UP001316087">
    <property type="component" value="Unassembled WGS sequence"/>
</dbReference>
<dbReference type="InterPro" id="IPR013324">
    <property type="entry name" value="RNA_pol_sigma_r3/r4-like"/>
</dbReference>
<keyword evidence="8" id="KW-1185">Reference proteome</keyword>
<dbReference type="Gene3D" id="1.10.1740.10">
    <property type="match status" value="1"/>
</dbReference>
<comment type="similarity">
    <text evidence="1">Belongs to the sigma-70 factor family. ECF subfamily.</text>
</comment>
<dbReference type="RefSeq" id="WP_241369635.1">
    <property type="nucleotide sequence ID" value="NZ_JAKZFC010000004.1"/>
</dbReference>
<dbReference type="CDD" id="cd06171">
    <property type="entry name" value="Sigma70_r4"/>
    <property type="match status" value="1"/>
</dbReference>
<dbReference type="InterPro" id="IPR013249">
    <property type="entry name" value="RNA_pol_sigma70_r4_t2"/>
</dbReference>
<dbReference type="PANTHER" id="PTHR43133">
    <property type="entry name" value="RNA POLYMERASE ECF-TYPE SIGMA FACTO"/>
    <property type="match status" value="1"/>
</dbReference>
<dbReference type="InterPro" id="IPR036388">
    <property type="entry name" value="WH-like_DNA-bd_sf"/>
</dbReference>
<keyword evidence="2" id="KW-0805">Transcription regulation</keyword>
<dbReference type="SUPFAM" id="SSF88659">
    <property type="entry name" value="Sigma3 and sigma4 domains of RNA polymerase sigma factors"/>
    <property type="match status" value="1"/>
</dbReference>
<evidence type="ECO:0000256" key="3">
    <source>
        <dbReference type="ARBA" id="ARBA00023082"/>
    </source>
</evidence>
<dbReference type="InterPro" id="IPR039425">
    <property type="entry name" value="RNA_pol_sigma-70-like"/>
</dbReference>
<dbReference type="InterPro" id="IPR013325">
    <property type="entry name" value="RNA_pol_sigma_r2"/>
</dbReference>
<dbReference type="InterPro" id="IPR007627">
    <property type="entry name" value="RNA_pol_sigma70_r2"/>
</dbReference>
<comment type="caution">
    <text evidence="7">The sequence shown here is derived from an EMBL/GenBank/DDBJ whole genome shotgun (WGS) entry which is preliminary data.</text>
</comment>
<evidence type="ECO:0000259" key="5">
    <source>
        <dbReference type="Pfam" id="PF04542"/>
    </source>
</evidence>
<evidence type="ECO:0000256" key="1">
    <source>
        <dbReference type="ARBA" id="ARBA00010641"/>
    </source>
</evidence>
<evidence type="ECO:0000259" key="6">
    <source>
        <dbReference type="Pfam" id="PF08281"/>
    </source>
</evidence>